<sequence length="494" mass="53098">MKRSITIAAMLLFAAPAMAQDNAEVLSRTLNIAIADNDLKAIETMRSDGVRIPDLGENGEMLLGLAAVNGTAEMIKVLHAIGADINRPDYRGYTPAMLALEAARIDNANTLKELGADLSAVSNDGYSAAVLAEIVGAQGFDGGARDSAAFAMTTEEATQILLLASEFGNRENVELALGQGADVHAKAANGWTPVMLAALGGHAEIVELLARAMSDRTTGIEVPGDDGKPFDVVQAALAGEGQGEREKVSATLDVLRKDIFGGRFDAGRVSAYRKAARNIGYDAAFIDRYFPGVDEPEFLPPLEYALPVGRPADKEGWMAVQRILKDEGLYSAGIDGKPGQGTMSALLAYLAPLEALMAERSEQAAYRADTQGREGRGLRYGEGSFDLGEFDGFSRAGYTRNKILYNPDHATFMYNYALADTGENIKTSPSLVQSAQGRLQRSFTLPLLDKMVRVTRASNKTRIVITDELVEGKVLHQLEIDQKNEPLRPKAVIE</sequence>
<evidence type="ECO:0000256" key="2">
    <source>
        <dbReference type="ARBA" id="ARBA00023043"/>
    </source>
</evidence>
<keyword evidence="4" id="KW-0732">Signal</keyword>
<name>A0ABV2MW94_9HYPH</name>
<keyword evidence="6" id="KW-1185">Reference proteome</keyword>
<dbReference type="PROSITE" id="PS50088">
    <property type="entry name" value="ANK_REPEAT"/>
    <property type="match status" value="3"/>
</dbReference>
<keyword evidence="2 3" id="KW-0040">ANK repeat</keyword>
<comment type="caution">
    <text evidence="5">The sequence shown here is derived from an EMBL/GenBank/DDBJ whole genome shotgun (WGS) entry which is preliminary data.</text>
</comment>
<feature type="repeat" description="ANK" evidence="3">
    <location>
        <begin position="91"/>
        <end position="123"/>
    </location>
</feature>
<dbReference type="SUPFAM" id="SSF48403">
    <property type="entry name" value="Ankyrin repeat"/>
    <property type="match status" value="1"/>
</dbReference>
<dbReference type="InterPro" id="IPR036770">
    <property type="entry name" value="Ankyrin_rpt-contain_sf"/>
</dbReference>
<dbReference type="PROSITE" id="PS50297">
    <property type="entry name" value="ANK_REP_REGION"/>
    <property type="match status" value="2"/>
</dbReference>
<feature type="chain" id="PRO_5045886164" evidence="4">
    <location>
        <begin position="20"/>
        <end position="494"/>
    </location>
</feature>
<proteinExistence type="predicted"/>
<reference evidence="5 6" key="1">
    <citation type="submission" date="2024-06" db="EMBL/GenBank/DDBJ databases">
        <title>Genomic Encyclopedia of Type Strains, Phase IV (KMG-IV): sequencing the most valuable type-strain genomes for metagenomic binning, comparative biology and taxonomic classification.</title>
        <authorList>
            <person name="Goeker M."/>
        </authorList>
    </citation>
    <scope>NUCLEOTIDE SEQUENCE [LARGE SCALE GENOMIC DNA]</scope>
    <source>
        <strain evidence="5 6">DSM 27865</strain>
    </source>
</reference>
<dbReference type="SMART" id="SM00248">
    <property type="entry name" value="ANK"/>
    <property type="match status" value="4"/>
</dbReference>
<organism evidence="5 6">
    <name type="scientific">Aquamicrobium terrae</name>
    <dbReference type="NCBI Taxonomy" id="1324945"/>
    <lineage>
        <taxon>Bacteria</taxon>
        <taxon>Pseudomonadati</taxon>
        <taxon>Pseudomonadota</taxon>
        <taxon>Alphaproteobacteria</taxon>
        <taxon>Hyphomicrobiales</taxon>
        <taxon>Phyllobacteriaceae</taxon>
        <taxon>Aquamicrobium</taxon>
    </lineage>
</organism>
<dbReference type="Proteomes" id="UP001549076">
    <property type="component" value="Unassembled WGS sequence"/>
</dbReference>
<accession>A0ABV2MW94</accession>
<feature type="repeat" description="ANK" evidence="3">
    <location>
        <begin position="189"/>
        <end position="215"/>
    </location>
</feature>
<gene>
    <name evidence="5" type="ORF">ABID37_001249</name>
</gene>
<evidence type="ECO:0000256" key="1">
    <source>
        <dbReference type="ARBA" id="ARBA00022737"/>
    </source>
</evidence>
<evidence type="ECO:0000256" key="4">
    <source>
        <dbReference type="SAM" id="SignalP"/>
    </source>
</evidence>
<dbReference type="PANTHER" id="PTHR23206:SF7">
    <property type="entry name" value="PROTEIN KINASE DOMAIN-CONTAINING PROTEIN"/>
    <property type="match status" value="1"/>
</dbReference>
<dbReference type="Gene3D" id="1.25.40.20">
    <property type="entry name" value="Ankyrin repeat-containing domain"/>
    <property type="match status" value="2"/>
</dbReference>
<feature type="repeat" description="ANK" evidence="3">
    <location>
        <begin position="58"/>
        <end position="90"/>
    </location>
</feature>
<dbReference type="InterPro" id="IPR002110">
    <property type="entry name" value="Ankyrin_rpt"/>
</dbReference>
<dbReference type="PANTHER" id="PTHR23206">
    <property type="entry name" value="MASK PROTEIN"/>
    <property type="match status" value="1"/>
</dbReference>
<dbReference type="RefSeq" id="WP_354193310.1">
    <property type="nucleotide sequence ID" value="NZ_JBEPML010000003.1"/>
</dbReference>
<evidence type="ECO:0000313" key="6">
    <source>
        <dbReference type="Proteomes" id="UP001549076"/>
    </source>
</evidence>
<feature type="signal peptide" evidence="4">
    <location>
        <begin position="1"/>
        <end position="19"/>
    </location>
</feature>
<evidence type="ECO:0000256" key="3">
    <source>
        <dbReference type="PROSITE-ProRule" id="PRU00023"/>
    </source>
</evidence>
<dbReference type="InterPro" id="IPR051631">
    <property type="entry name" value="Ankyrin-KH/SAM_domain"/>
</dbReference>
<protein>
    <submittedName>
        <fullName evidence="5">Ankyrin repeat protein</fullName>
    </submittedName>
</protein>
<keyword evidence="1" id="KW-0677">Repeat</keyword>
<dbReference type="EMBL" id="JBEPML010000003">
    <property type="protein sequence ID" value="MET3791046.1"/>
    <property type="molecule type" value="Genomic_DNA"/>
</dbReference>
<dbReference type="Pfam" id="PF12796">
    <property type="entry name" value="Ank_2"/>
    <property type="match status" value="2"/>
</dbReference>
<evidence type="ECO:0000313" key="5">
    <source>
        <dbReference type="EMBL" id="MET3791046.1"/>
    </source>
</evidence>